<evidence type="ECO:0000256" key="5">
    <source>
        <dbReference type="SAM" id="MobiDB-lite"/>
    </source>
</evidence>
<dbReference type="GO" id="GO:0005886">
    <property type="term" value="C:plasma membrane"/>
    <property type="evidence" value="ECO:0007669"/>
    <property type="project" value="UniProtKB-SubCell"/>
</dbReference>
<dbReference type="Pfam" id="PF07690">
    <property type="entry name" value="MFS_1"/>
    <property type="match status" value="1"/>
</dbReference>
<dbReference type="PANTHER" id="PTHR23542">
    <property type="match status" value="1"/>
</dbReference>
<dbReference type="PANTHER" id="PTHR23542:SF1">
    <property type="entry name" value="MAJOR FACILITATOR SUPERFAMILY (MFS) PROFILE DOMAIN-CONTAINING PROTEIN"/>
    <property type="match status" value="1"/>
</dbReference>
<organism evidence="8 9">
    <name type="scientific">Allostreptomyces psammosilenae</name>
    <dbReference type="NCBI Taxonomy" id="1892865"/>
    <lineage>
        <taxon>Bacteria</taxon>
        <taxon>Bacillati</taxon>
        <taxon>Actinomycetota</taxon>
        <taxon>Actinomycetes</taxon>
        <taxon>Kitasatosporales</taxon>
        <taxon>Streptomycetaceae</taxon>
        <taxon>Allostreptomyces</taxon>
    </lineage>
</organism>
<feature type="transmembrane region" description="Helical" evidence="6">
    <location>
        <begin position="308"/>
        <end position="327"/>
    </location>
</feature>
<feature type="transmembrane region" description="Helical" evidence="6">
    <location>
        <begin position="97"/>
        <end position="117"/>
    </location>
</feature>
<feature type="transmembrane region" description="Helical" evidence="6">
    <location>
        <begin position="371"/>
        <end position="388"/>
    </location>
</feature>
<feature type="transmembrane region" description="Helical" evidence="6">
    <location>
        <begin position="460"/>
        <end position="481"/>
    </location>
</feature>
<feature type="compositionally biased region" description="Gly residues" evidence="5">
    <location>
        <begin position="497"/>
        <end position="508"/>
    </location>
</feature>
<keyword evidence="3 6" id="KW-1133">Transmembrane helix</keyword>
<gene>
    <name evidence="8" type="ORF">FHU37_004803</name>
</gene>
<dbReference type="PROSITE" id="PS50850">
    <property type="entry name" value="MFS"/>
    <property type="match status" value="1"/>
</dbReference>
<evidence type="ECO:0000313" key="9">
    <source>
        <dbReference type="Proteomes" id="UP000567795"/>
    </source>
</evidence>
<protein>
    <submittedName>
        <fullName evidence="8">MFS family permease</fullName>
    </submittedName>
</protein>
<feature type="domain" description="Major facilitator superfamily (MFS) profile" evidence="7">
    <location>
        <begin position="305"/>
        <end position="523"/>
    </location>
</feature>
<evidence type="ECO:0000256" key="1">
    <source>
        <dbReference type="ARBA" id="ARBA00004651"/>
    </source>
</evidence>
<comment type="caution">
    <text evidence="8">The sequence shown here is derived from an EMBL/GenBank/DDBJ whole genome shotgun (WGS) entry which is preliminary data.</text>
</comment>
<dbReference type="Gene3D" id="1.20.1250.20">
    <property type="entry name" value="MFS general substrate transporter like domains"/>
    <property type="match status" value="1"/>
</dbReference>
<dbReference type="SUPFAM" id="SSF103473">
    <property type="entry name" value="MFS general substrate transporter"/>
    <property type="match status" value="2"/>
</dbReference>
<accession>A0A853A4G9</accession>
<feature type="compositionally biased region" description="Low complexity" evidence="5">
    <location>
        <begin position="1"/>
        <end position="44"/>
    </location>
</feature>
<dbReference type="InterPro" id="IPR036259">
    <property type="entry name" value="MFS_trans_sf"/>
</dbReference>
<feature type="transmembrane region" description="Helical" evidence="6">
    <location>
        <begin position="428"/>
        <end position="448"/>
    </location>
</feature>
<dbReference type="EMBL" id="JACBZD010000002">
    <property type="protein sequence ID" value="NYI07774.1"/>
    <property type="molecule type" value="Genomic_DNA"/>
</dbReference>
<proteinExistence type="predicted"/>
<evidence type="ECO:0000256" key="2">
    <source>
        <dbReference type="ARBA" id="ARBA00022692"/>
    </source>
</evidence>
<dbReference type="InterPro" id="IPR020846">
    <property type="entry name" value="MFS_dom"/>
</dbReference>
<sequence>MSTTTRRPAAVPTPGTAGPTGGPEAAETPEPTEAPTGTTRADAPAPVPAADPRPFGYARLLRTPGAWRFLLPAFVGRIAYAMLTIGIVLLVSDTTGSYGTAGAVAAVTAACQALVGPQTGRLADRFGQAPVLVPTVLLHGAAVTALTLLALGGAPTWSLFAAAAAAGASTPQIAPMVRTRWAARLAGGPVDGTAGGGPGSPGARRLTTAFSFESVVDESTFVVGPVLATALATGWHPGAALAAEVLLTAVGGLLFAAERSSAPAPTRRPAPAGRHRPTAGEPHSAPPPSTPPRSAQPRSAIAIPAVRLLALVFLGMGSIFGSIQVSMTAFTEAAGTPGLAGVLYGVFAGGSMVAGAVYGAVHWRTEPRRRLLATLSLLTAAAAALWTVQGTAALGGLGLLCGLAIAPSLITAYTLVEAVVPATVRTEAFTWMTGSVGLGLAAGSTVAGRLADVLGPTAGLVVPPVGAGAALLAVLVFGRLLRTPSTPARRIAGSGAGTAAGAAAGGQAGTAATGNAPAAADGR</sequence>
<feature type="region of interest" description="Disordered" evidence="5">
    <location>
        <begin position="1"/>
        <end position="49"/>
    </location>
</feature>
<dbReference type="Proteomes" id="UP000567795">
    <property type="component" value="Unassembled WGS sequence"/>
</dbReference>
<keyword evidence="4 6" id="KW-0472">Membrane</keyword>
<feature type="region of interest" description="Disordered" evidence="5">
    <location>
        <begin position="497"/>
        <end position="523"/>
    </location>
</feature>
<evidence type="ECO:0000256" key="4">
    <source>
        <dbReference type="ARBA" id="ARBA00023136"/>
    </source>
</evidence>
<feature type="region of interest" description="Disordered" evidence="5">
    <location>
        <begin position="261"/>
        <end position="297"/>
    </location>
</feature>
<dbReference type="GO" id="GO:0022857">
    <property type="term" value="F:transmembrane transporter activity"/>
    <property type="evidence" value="ECO:0007669"/>
    <property type="project" value="InterPro"/>
</dbReference>
<name>A0A853A4G9_9ACTN</name>
<feature type="compositionally biased region" description="Low complexity" evidence="5">
    <location>
        <begin position="261"/>
        <end position="272"/>
    </location>
</feature>
<reference evidence="8 9" key="1">
    <citation type="submission" date="2020-07" db="EMBL/GenBank/DDBJ databases">
        <title>Sequencing the genomes of 1000 actinobacteria strains.</title>
        <authorList>
            <person name="Klenk H.-P."/>
        </authorList>
    </citation>
    <scope>NUCLEOTIDE SEQUENCE [LARGE SCALE GENOMIC DNA]</scope>
    <source>
        <strain evidence="8 9">DSM 42178</strain>
    </source>
</reference>
<feature type="transmembrane region" description="Helical" evidence="6">
    <location>
        <begin position="69"/>
        <end position="91"/>
    </location>
</feature>
<feature type="transmembrane region" description="Helical" evidence="6">
    <location>
        <begin position="339"/>
        <end position="359"/>
    </location>
</feature>
<dbReference type="AlphaFoldDB" id="A0A853A4G9"/>
<feature type="compositionally biased region" description="Low complexity" evidence="5">
    <location>
        <begin position="509"/>
        <end position="523"/>
    </location>
</feature>
<comment type="subcellular location">
    <subcellularLocation>
        <location evidence="1">Cell membrane</location>
        <topology evidence="1">Multi-pass membrane protein</topology>
    </subcellularLocation>
</comment>
<evidence type="ECO:0000256" key="3">
    <source>
        <dbReference type="ARBA" id="ARBA00022989"/>
    </source>
</evidence>
<evidence type="ECO:0000256" key="6">
    <source>
        <dbReference type="SAM" id="Phobius"/>
    </source>
</evidence>
<feature type="transmembrane region" description="Helical" evidence="6">
    <location>
        <begin position="129"/>
        <end position="151"/>
    </location>
</feature>
<evidence type="ECO:0000313" key="8">
    <source>
        <dbReference type="EMBL" id="NYI07774.1"/>
    </source>
</evidence>
<keyword evidence="2 6" id="KW-0812">Transmembrane</keyword>
<dbReference type="InterPro" id="IPR011701">
    <property type="entry name" value="MFS"/>
</dbReference>
<feature type="transmembrane region" description="Helical" evidence="6">
    <location>
        <begin position="394"/>
        <end position="416"/>
    </location>
</feature>
<evidence type="ECO:0000259" key="7">
    <source>
        <dbReference type="PROSITE" id="PS50850"/>
    </source>
</evidence>
<keyword evidence="9" id="KW-1185">Reference proteome</keyword>